<dbReference type="Proteomes" id="UP000789901">
    <property type="component" value="Unassembled WGS sequence"/>
</dbReference>
<comment type="caution">
    <text evidence="1">The sequence shown here is derived from an EMBL/GenBank/DDBJ whole genome shotgun (WGS) entry which is preliminary data.</text>
</comment>
<gene>
    <name evidence="1" type="ORF">GMARGA_LOCUS35396</name>
</gene>
<sequence length="62" mass="7304">MPDYTLGIFEGFNIRKSIINFDPKLKFGDQKLVKFDKHAAQFGHRDKALDQVENMTFRMLEI</sequence>
<keyword evidence="2" id="KW-1185">Reference proteome</keyword>
<organism evidence="1 2">
    <name type="scientific">Gigaspora margarita</name>
    <dbReference type="NCBI Taxonomy" id="4874"/>
    <lineage>
        <taxon>Eukaryota</taxon>
        <taxon>Fungi</taxon>
        <taxon>Fungi incertae sedis</taxon>
        <taxon>Mucoromycota</taxon>
        <taxon>Glomeromycotina</taxon>
        <taxon>Glomeromycetes</taxon>
        <taxon>Diversisporales</taxon>
        <taxon>Gigasporaceae</taxon>
        <taxon>Gigaspora</taxon>
    </lineage>
</organism>
<name>A0ABN7WUY4_GIGMA</name>
<proteinExistence type="predicted"/>
<reference evidence="1 2" key="1">
    <citation type="submission" date="2021-06" db="EMBL/GenBank/DDBJ databases">
        <authorList>
            <person name="Kallberg Y."/>
            <person name="Tangrot J."/>
            <person name="Rosling A."/>
        </authorList>
    </citation>
    <scope>NUCLEOTIDE SEQUENCE [LARGE SCALE GENOMIC DNA]</scope>
    <source>
        <strain evidence="1 2">120-4 pot B 10/14</strain>
    </source>
</reference>
<protein>
    <submittedName>
        <fullName evidence="1">11836_t:CDS:1</fullName>
    </submittedName>
</protein>
<accession>A0ABN7WUY4</accession>
<dbReference type="EMBL" id="CAJVQB010065646">
    <property type="protein sequence ID" value="CAG8841376.1"/>
    <property type="molecule type" value="Genomic_DNA"/>
</dbReference>
<evidence type="ECO:0000313" key="1">
    <source>
        <dbReference type="EMBL" id="CAG8841376.1"/>
    </source>
</evidence>
<evidence type="ECO:0000313" key="2">
    <source>
        <dbReference type="Proteomes" id="UP000789901"/>
    </source>
</evidence>